<dbReference type="GO" id="GO:0006529">
    <property type="term" value="P:asparagine biosynthetic process"/>
    <property type="evidence" value="ECO:0007669"/>
    <property type="project" value="UniProtKB-KW"/>
</dbReference>
<comment type="catalytic activity">
    <reaction evidence="8">
        <text>L-aspartate + L-glutamine + ATP + H2O = L-asparagine + L-glutamate + AMP + diphosphate + H(+)</text>
        <dbReference type="Rhea" id="RHEA:12228"/>
        <dbReference type="ChEBI" id="CHEBI:15377"/>
        <dbReference type="ChEBI" id="CHEBI:15378"/>
        <dbReference type="ChEBI" id="CHEBI:29985"/>
        <dbReference type="ChEBI" id="CHEBI:29991"/>
        <dbReference type="ChEBI" id="CHEBI:30616"/>
        <dbReference type="ChEBI" id="CHEBI:33019"/>
        <dbReference type="ChEBI" id="CHEBI:58048"/>
        <dbReference type="ChEBI" id="CHEBI:58359"/>
        <dbReference type="ChEBI" id="CHEBI:456215"/>
        <dbReference type="EC" id="6.3.5.4"/>
    </reaction>
</comment>
<dbReference type="InterPro" id="IPR006426">
    <property type="entry name" value="Asn_synth_AEB"/>
</dbReference>
<feature type="active site" description="For GATase activity" evidence="9">
    <location>
        <position position="2"/>
    </location>
</feature>
<feature type="site" description="Important for beta-aspartyl-AMP intermediate formation" evidence="11">
    <location>
        <position position="378"/>
    </location>
</feature>
<comment type="caution">
    <text evidence="13">The sequence shown here is derived from an EMBL/GenBank/DDBJ whole genome shotgun (WGS) entry which is preliminary data.</text>
</comment>
<evidence type="ECO:0000259" key="12">
    <source>
        <dbReference type="PROSITE" id="PS51278"/>
    </source>
</evidence>
<feature type="binding site" evidence="10">
    <location>
        <begin position="376"/>
        <end position="377"/>
    </location>
    <ligand>
        <name>ATP</name>
        <dbReference type="ChEBI" id="CHEBI:30616"/>
    </ligand>
</feature>
<dbReference type="AlphaFoldDB" id="A0A1V4SF87"/>
<dbReference type="Gene3D" id="3.60.20.10">
    <property type="entry name" value="Glutamine Phosphoribosylpyrophosphate, subunit 1, domain 1"/>
    <property type="match status" value="1"/>
</dbReference>
<dbReference type="InterPro" id="IPR017932">
    <property type="entry name" value="GATase_2_dom"/>
</dbReference>
<keyword evidence="7 9" id="KW-0315">Glutamine amidotransferase</keyword>
<comment type="pathway">
    <text evidence="1">Amino-acid biosynthesis; L-asparagine biosynthesis; L-asparagine from L-aspartate (L-Gln route): step 1/1.</text>
</comment>
<evidence type="ECO:0000256" key="4">
    <source>
        <dbReference type="ARBA" id="ARBA00022741"/>
    </source>
</evidence>
<dbReference type="InterPro" id="IPR033738">
    <property type="entry name" value="AsnB_N"/>
</dbReference>
<dbReference type="PIRSF" id="PIRSF001589">
    <property type="entry name" value="Asn_synthetase_glu-h"/>
    <property type="match status" value="1"/>
</dbReference>
<dbReference type="InterPro" id="IPR001962">
    <property type="entry name" value="Asn_synthase"/>
</dbReference>
<keyword evidence="9" id="KW-0028">Amino-acid biosynthesis</keyword>
<dbReference type="RefSeq" id="WP_080066425.1">
    <property type="nucleotide sequence ID" value="NZ_MZGX01000033.1"/>
</dbReference>
<dbReference type="Proteomes" id="UP000191554">
    <property type="component" value="Unassembled WGS sequence"/>
</dbReference>
<comment type="similarity">
    <text evidence="2">Belongs to the asparagine synthetase family.</text>
</comment>
<dbReference type="GO" id="GO:0005829">
    <property type="term" value="C:cytosol"/>
    <property type="evidence" value="ECO:0007669"/>
    <property type="project" value="TreeGrafter"/>
</dbReference>
<dbReference type="Pfam" id="PF00733">
    <property type="entry name" value="Asn_synthase"/>
    <property type="match status" value="1"/>
</dbReference>
<dbReference type="PANTHER" id="PTHR43284:SF1">
    <property type="entry name" value="ASPARAGINE SYNTHETASE"/>
    <property type="match status" value="1"/>
</dbReference>
<keyword evidence="5 10" id="KW-0067">ATP-binding</keyword>
<gene>
    <name evidence="13" type="primary">asnO</name>
    <name evidence="13" type="ORF">CLHUN_39630</name>
</gene>
<organism evidence="13 14">
    <name type="scientific">Ruminiclostridium hungatei</name>
    <name type="common">Clostridium hungatei</name>
    <dbReference type="NCBI Taxonomy" id="48256"/>
    <lineage>
        <taxon>Bacteria</taxon>
        <taxon>Bacillati</taxon>
        <taxon>Bacillota</taxon>
        <taxon>Clostridia</taxon>
        <taxon>Eubacteriales</taxon>
        <taxon>Oscillospiraceae</taxon>
        <taxon>Ruminiclostridium</taxon>
    </lineage>
</organism>
<accession>A0A1V4SF87</accession>
<dbReference type="InterPro" id="IPR014729">
    <property type="entry name" value="Rossmann-like_a/b/a_fold"/>
</dbReference>
<reference evidence="13 14" key="1">
    <citation type="submission" date="2017-03" db="EMBL/GenBank/DDBJ databases">
        <title>Genome sequence of Clostridium hungatei DSM 14427.</title>
        <authorList>
            <person name="Poehlein A."/>
            <person name="Daniel R."/>
        </authorList>
    </citation>
    <scope>NUCLEOTIDE SEQUENCE [LARGE SCALE GENOMIC DNA]</scope>
    <source>
        <strain evidence="13 14">DSM 14427</strain>
    </source>
</reference>
<evidence type="ECO:0000256" key="10">
    <source>
        <dbReference type="PIRSR" id="PIRSR001589-2"/>
    </source>
</evidence>
<evidence type="ECO:0000256" key="5">
    <source>
        <dbReference type="ARBA" id="ARBA00022840"/>
    </source>
</evidence>
<evidence type="ECO:0000256" key="1">
    <source>
        <dbReference type="ARBA" id="ARBA00005187"/>
    </source>
</evidence>
<keyword evidence="13" id="KW-0436">Ligase</keyword>
<dbReference type="EC" id="6.3.5.4" evidence="3"/>
<evidence type="ECO:0000256" key="9">
    <source>
        <dbReference type="PIRSR" id="PIRSR001589-1"/>
    </source>
</evidence>
<dbReference type="SUPFAM" id="SSF56235">
    <property type="entry name" value="N-terminal nucleophile aminohydrolases (Ntn hydrolases)"/>
    <property type="match status" value="1"/>
</dbReference>
<dbReference type="InterPro" id="IPR029055">
    <property type="entry name" value="Ntn_hydrolases_N"/>
</dbReference>
<keyword evidence="6 9" id="KW-0061">Asparagine biosynthesis</keyword>
<keyword evidence="14" id="KW-1185">Reference proteome</keyword>
<feature type="domain" description="Glutamine amidotransferase type-2" evidence="12">
    <location>
        <begin position="2"/>
        <end position="217"/>
    </location>
</feature>
<dbReference type="SUPFAM" id="SSF52402">
    <property type="entry name" value="Adenine nucleotide alpha hydrolases-like"/>
    <property type="match status" value="1"/>
</dbReference>
<evidence type="ECO:0000256" key="2">
    <source>
        <dbReference type="ARBA" id="ARBA00005752"/>
    </source>
</evidence>
<proteinExistence type="inferred from homology"/>
<evidence type="ECO:0000313" key="14">
    <source>
        <dbReference type="Proteomes" id="UP000191554"/>
    </source>
</evidence>
<dbReference type="Gene3D" id="3.40.50.620">
    <property type="entry name" value="HUPs"/>
    <property type="match status" value="1"/>
</dbReference>
<evidence type="ECO:0000256" key="3">
    <source>
        <dbReference type="ARBA" id="ARBA00012737"/>
    </source>
</evidence>
<evidence type="ECO:0000256" key="6">
    <source>
        <dbReference type="ARBA" id="ARBA00022888"/>
    </source>
</evidence>
<protein>
    <recommendedName>
        <fullName evidence="3">asparagine synthase (glutamine-hydrolyzing)</fullName>
        <ecNumber evidence="3">6.3.5.4</ecNumber>
    </recommendedName>
</protein>
<dbReference type="PANTHER" id="PTHR43284">
    <property type="entry name" value="ASPARAGINE SYNTHETASE (GLUTAMINE-HYDROLYZING)"/>
    <property type="match status" value="1"/>
</dbReference>
<evidence type="ECO:0000256" key="7">
    <source>
        <dbReference type="ARBA" id="ARBA00022962"/>
    </source>
</evidence>
<dbReference type="EMBL" id="MZGX01000033">
    <property type="protein sequence ID" value="OPX42176.1"/>
    <property type="molecule type" value="Genomic_DNA"/>
</dbReference>
<evidence type="ECO:0000313" key="13">
    <source>
        <dbReference type="EMBL" id="OPX42176.1"/>
    </source>
</evidence>
<evidence type="ECO:0000256" key="8">
    <source>
        <dbReference type="ARBA" id="ARBA00048741"/>
    </source>
</evidence>
<name>A0A1V4SF87_RUMHU</name>
<dbReference type="NCBIfam" id="TIGR01536">
    <property type="entry name" value="asn_synth_AEB"/>
    <property type="match status" value="1"/>
</dbReference>
<dbReference type="CDD" id="cd00712">
    <property type="entry name" value="AsnB"/>
    <property type="match status" value="1"/>
</dbReference>
<evidence type="ECO:0000256" key="11">
    <source>
        <dbReference type="PIRSR" id="PIRSR001589-3"/>
    </source>
</evidence>
<dbReference type="InterPro" id="IPR051786">
    <property type="entry name" value="ASN_synthetase/amidase"/>
</dbReference>
<dbReference type="Pfam" id="PF13537">
    <property type="entry name" value="GATase_7"/>
    <property type="match status" value="1"/>
</dbReference>
<feature type="binding site" evidence="10">
    <location>
        <position position="103"/>
    </location>
    <ligand>
        <name>L-glutamine</name>
        <dbReference type="ChEBI" id="CHEBI:58359"/>
    </ligand>
</feature>
<dbReference type="GO" id="GO:0005524">
    <property type="term" value="F:ATP binding"/>
    <property type="evidence" value="ECO:0007669"/>
    <property type="project" value="UniProtKB-KW"/>
</dbReference>
<dbReference type="CDD" id="cd01991">
    <property type="entry name" value="Asn_synthase_B_C"/>
    <property type="match status" value="1"/>
</dbReference>
<dbReference type="GO" id="GO:0004066">
    <property type="term" value="F:asparagine synthase (glutamine-hydrolyzing) activity"/>
    <property type="evidence" value="ECO:0007669"/>
    <property type="project" value="UniProtKB-EC"/>
</dbReference>
<dbReference type="STRING" id="48256.CLHUN_39630"/>
<dbReference type="PROSITE" id="PS51278">
    <property type="entry name" value="GATASE_TYPE_2"/>
    <property type="match status" value="1"/>
</dbReference>
<keyword evidence="4 10" id="KW-0547">Nucleotide-binding</keyword>
<dbReference type="OrthoDB" id="9763290at2"/>
<sequence>MCSILGLINFKDSTSEITQSVLNEMRKTTAHRGPDQNGFFRTDCVCFAHNRLAVIDVENGLQPMSAVFEGKSYTIVYNGEIYNADELRKELISSGVNFTTHCDTEVVLYSYIIWGQSCSEKLNGIYAFAVYDDDNKRVYLSRDRMGVKPFFYTRLDNTLIFSSEVKAILKHPKIKAELDNEGIWQMLFLSPMRPSDNGIFKNIYEIAPGHHGVYDIDGLKLHSYWSLEAYELEDGEETVLEKTKFLLTDAIKRQLVSDVPLCTFLSGGLDSSVVTAVAKKDKKNGASLSTYSFEYEGNQQHFEASSFQPESDDAYAVWLANYLKTNHTVLTAGQEDIAFLLNDAVRYRDYPGMADIDSSLLYYCREVKKRHTVALSGECSDEIFGGYPWFYRPEMLNRDFFPWIHDPESRVFLFKPDFAKPKEGFEFVRQMYLDSKNACPLVPGDTEEMKTSRIATWLSVNWFMTSLLERKDRMSMASGLEVRVPFSDHRILEYVYNVPWNIKFKHKVEKALLRNAMAEYLPDKILNRKKSPYPKTHNPEYEKIVTRLFEEVFSDSKSRLRDILHQDALTLLRSGSNITWFGQLMGRPQLIAWLLQLEYWFKEYDIRLV</sequence>